<dbReference type="SUPFAM" id="SSF51182">
    <property type="entry name" value="RmlC-like cupins"/>
    <property type="match status" value="1"/>
</dbReference>
<dbReference type="SMART" id="SM00835">
    <property type="entry name" value="Cupin_1"/>
    <property type="match status" value="1"/>
</dbReference>
<feature type="binding site" evidence="9">
    <location>
        <position position="115"/>
    </location>
    <ligand>
        <name>oxalate</name>
        <dbReference type="ChEBI" id="CHEBI:30623"/>
    </ligand>
</feature>
<comment type="similarity">
    <text evidence="2 12">Belongs to the germin family.</text>
</comment>
<feature type="signal peptide" evidence="12">
    <location>
        <begin position="1"/>
        <end position="20"/>
    </location>
</feature>
<dbReference type="Gene3D" id="2.60.120.10">
    <property type="entry name" value="Jelly Rolls"/>
    <property type="match status" value="1"/>
</dbReference>
<dbReference type="InterPro" id="IPR011051">
    <property type="entry name" value="RmlC_Cupin_sf"/>
</dbReference>
<reference evidence="14" key="1">
    <citation type="submission" date="2020-06" db="EMBL/GenBank/DDBJ databases">
        <title>WGS assembly of Ceratodon purpureus strain R40.</title>
        <authorList>
            <person name="Carey S.B."/>
            <person name="Jenkins J."/>
            <person name="Shu S."/>
            <person name="Lovell J.T."/>
            <person name="Sreedasyam A."/>
            <person name="Maumus F."/>
            <person name="Tiley G.P."/>
            <person name="Fernandez-Pozo N."/>
            <person name="Barry K."/>
            <person name="Chen C."/>
            <person name="Wang M."/>
            <person name="Lipzen A."/>
            <person name="Daum C."/>
            <person name="Saski C.A."/>
            <person name="Payton A.C."/>
            <person name="Mcbreen J.C."/>
            <person name="Conrad R.E."/>
            <person name="Kollar L.M."/>
            <person name="Olsson S."/>
            <person name="Huttunen S."/>
            <person name="Landis J.B."/>
            <person name="Wickett N.J."/>
            <person name="Johnson M.G."/>
            <person name="Rensing S.A."/>
            <person name="Grimwood J."/>
            <person name="Schmutz J."/>
            <person name="Mcdaniel S.F."/>
        </authorList>
    </citation>
    <scope>NUCLEOTIDE SEQUENCE</scope>
    <source>
        <strain evidence="14">R40</strain>
    </source>
</reference>
<gene>
    <name evidence="14" type="ORF">KC19_1G188100</name>
</gene>
<dbReference type="GO" id="GO:2000280">
    <property type="term" value="P:regulation of root development"/>
    <property type="evidence" value="ECO:0007669"/>
    <property type="project" value="UniProtKB-ARBA"/>
</dbReference>
<name>A0A8T0J8V1_CERPU</name>
<dbReference type="CDD" id="cd02241">
    <property type="entry name" value="cupin_OxOx"/>
    <property type="match status" value="1"/>
</dbReference>
<protein>
    <recommendedName>
        <fullName evidence="12">Germin-like protein</fullName>
    </recommendedName>
</protein>
<feature type="binding site" evidence="9">
    <location>
        <position position="110"/>
    </location>
    <ligand>
        <name>oxalate</name>
        <dbReference type="ChEBI" id="CHEBI:30623"/>
    </ligand>
</feature>
<dbReference type="GO" id="GO:0048046">
    <property type="term" value="C:apoplast"/>
    <property type="evidence" value="ECO:0007669"/>
    <property type="project" value="UniProtKB-SubCell"/>
</dbReference>
<evidence type="ECO:0000259" key="13">
    <source>
        <dbReference type="SMART" id="SM00835"/>
    </source>
</evidence>
<dbReference type="AlphaFoldDB" id="A0A8T0J8V1"/>
<feature type="binding site" evidence="10">
    <location>
        <position position="110"/>
    </location>
    <ligand>
        <name>Mn(2+)</name>
        <dbReference type="ChEBI" id="CHEBI:29035"/>
    </ligand>
</feature>
<evidence type="ECO:0000313" key="14">
    <source>
        <dbReference type="EMBL" id="KAG0591612.1"/>
    </source>
</evidence>
<keyword evidence="6 12" id="KW-0732">Signal</keyword>
<evidence type="ECO:0000256" key="1">
    <source>
        <dbReference type="ARBA" id="ARBA00004271"/>
    </source>
</evidence>
<organism evidence="14 15">
    <name type="scientific">Ceratodon purpureus</name>
    <name type="common">Fire moss</name>
    <name type="synonym">Dicranum purpureum</name>
    <dbReference type="NCBI Taxonomy" id="3225"/>
    <lineage>
        <taxon>Eukaryota</taxon>
        <taxon>Viridiplantae</taxon>
        <taxon>Streptophyta</taxon>
        <taxon>Embryophyta</taxon>
        <taxon>Bryophyta</taxon>
        <taxon>Bryophytina</taxon>
        <taxon>Bryopsida</taxon>
        <taxon>Dicranidae</taxon>
        <taxon>Pseudoditrichales</taxon>
        <taxon>Ditrichaceae</taxon>
        <taxon>Ceratodon</taxon>
    </lineage>
</organism>
<feature type="domain" description="Cupin type-1" evidence="13">
    <location>
        <begin position="58"/>
        <end position="208"/>
    </location>
</feature>
<dbReference type="GO" id="GO:0010497">
    <property type="term" value="P:plasmodesmata-mediated intercellular transport"/>
    <property type="evidence" value="ECO:0007669"/>
    <property type="project" value="UniProtKB-ARBA"/>
</dbReference>
<feature type="binding site" evidence="10">
    <location>
        <position position="115"/>
    </location>
    <ligand>
        <name>Mn(2+)</name>
        <dbReference type="ChEBI" id="CHEBI:29035"/>
    </ligand>
</feature>
<evidence type="ECO:0000256" key="4">
    <source>
        <dbReference type="ARBA" id="ARBA00022525"/>
    </source>
</evidence>
<proteinExistence type="inferred from homology"/>
<keyword evidence="5 9" id="KW-0479">Metal-binding</keyword>
<keyword evidence="4 12" id="KW-0964">Secreted</keyword>
<dbReference type="PANTHER" id="PTHR31238">
    <property type="entry name" value="GERMIN-LIKE PROTEIN SUBFAMILY 3 MEMBER 3"/>
    <property type="match status" value="1"/>
</dbReference>
<evidence type="ECO:0000256" key="12">
    <source>
        <dbReference type="RuleBase" id="RU366015"/>
    </source>
</evidence>
<dbReference type="PROSITE" id="PS00725">
    <property type="entry name" value="GERMIN"/>
    <property type="match status" value="1"/>
</dbReference>
<keyword evidence="7 11" id="KW-1015">Disulfide bond</keyword>
<dbReference type="GO" id="GO:0030145">
    <property type="term" value="F:manganese ion binding"/>
    <property type="evidence" value="ECO:0007669"/>
    <property type="project" value="UniProtKB-UniRule"/>
</dbReference>
<keyword evidence="3 12" id="KW-0052">Apoplast</keyword>
<evidence type="ECO:0000256" key="2">
    <source>
        <dbReference type="ARBA" id="ARBA00007456"/>
    </source>
</evidence>
<dbReference type="InterPro" id="IPR019780">
    <property type="entry name" value="Germin_Mn-BS"/>
</dbReference>
<evidence type="ECO:0000256" key="7">
    <source>
        <dbReference type="ARBA" id="ARBA00023157"/>
    </source>
</evidence>
<dbReference type="InterPro" id="IPR001929">
    <property type="entry name" value="Germin"/>
</dbReference>
<dbReference type="OrthoDB" id="1921208at2759"/>
<sequence>MAKLMLAIVSLALLVAVVSAADPGPINDFCVADLKSPLTFNGLSCKSPAMVMPEDFALRAFRGDADTNNPLGIGIIPGFAGVNYPALNTLGFSLAKINYAKGGLVPPHTHPRATEVITVLKGEVYCGFVDTAGKLYAATLKTGDFFVFPLGLVHFELNTGSGAAVTLSVLNAQNPGIQIIASSLFGSTPAIQTGVLSKAFGISDATTEAIKKGFMPAP</sequence>
<feature type="binding site" evidence="10">
    <location>
        <position position="108"/>
    </location>
    <ligand>
        <name>Mn(2+)</name>
        <dbReference type="ChEBI" id="CHEBI:29035"/>
    </ligand>
</feature>
<dbReference type="PRINTS" id="PR00325">
    <property type="entry name" value="GERMIN"/>
</dbReference>
<dbReference type="FunFam" id="2.60.120.10:FF:000025">
    <property type="entry name" value="germin-like protein subfamily 2 member 1"/>
    <property type="match status" value="1"/>
</dbReference>
<accession>A0A8T0J8V1</accession>
<dbReference type="Proteomes" id="UP000822688">
    <property type="component" value="Chromosome 1"/>
</dbReference>
<comment type="caution">
    <text evidence="14">The sequence shown here is derived from an EMBL/GenBank/DDBJ whole genome shotgun (WGS) entry which is preliminary data.</text>
</comment>
<evidence type="ECO:0000313" key="15">
    <source>
        <dbReference type="Proteomes" id="UP000822688"/>
    </source>
</evidence>
<feature type="binding site" evidence="10">
    <location>
        <position position="154"/>
    </location>
    <ligand>
        <name>Mn(2+)</name>
        <dbReference type="ChEBI" id="CHEBI:29035"/>
    </ligand>
</feature>
<feature type="chain" id="PRO_5035968584" description="Germin-like protein" evidence="12">
    <location>
        <begin position="21"/>
        <end position="218"/>
    </location>
</feature>
<keyword evidence="8 9" id="KW-0464">Manganese</keyword>
<feature type="disulfide bond" evidence="11">
    <location>
        <begin position="30"/>
        <end position="45"/>
    </location>
</feature>
<evidence type="ECO:0000256" key="6">
    <source>
        <dbReference type="ARBA" id="ARBA00022729"/>
    </source>
</evidence>
<keyword evidence="15" id="KW-1185">Reference proteome</keyword>
<evidence type="ECO:0000256" key="5">
    <source>
        <dbReference type="ARBA" id="ARBA00022723"/>
    </source>
</evidence>
<evidence type="ECO:0000256" key="9">
    <source>
        <dbReference type="PIRSR" id="PIRSR601929-1"/>
    </source>
</evidence>
<dbReference type="Pfam" id="PF00190">
    <property type="entry name" value="Cupin_1"/>
    <property type="match status" value="1"/>
</dbReference>
<evidence type="ECO:0000256" key="3">
    <source>
        <dbReference type="ARBA" id="ARBA00022523"/>
    </source>
</evidence>
<evidence type="ECO:0000256" key="11">
    <source>
        <dbReference type="PIRSR" id="PIRSR601929-3"/>
    </source>
</evidence>
<dbReference type="InterPro" id="IPR014710">
    <property type="entry name" value="RmlC-like_jellyroll"/>
</dbReference>
<dbReference type="EMBL" id="CM026421">
    <property type="protein sequence ID" value="KAG0591612.1"/>
    <property type="molecule type" value="Genomic_DNA"/>
</dbReference>
<evidence type="ECO:0000256" key="10">
    <source>
        <dbReference type="PIRSR" id="PIRSR601929-2"/>
    </source>
</evidence>
<evidence type="ECO:0000256" key="8">
    <source>
        <dbReference type="ARBA" id="ARBA00023211"/>
    </source>
</evidence>
<dbReference type="InterPro" id="IPR006045">
    <property type="entry name" value="Cupin_1"/>
</dbReference>
<comment type="subcellular location">
    <subcellularLocation>
        <location evidence="1 12">Secreted</location>
        <location evidence="1 12">Extracellular space</location>
        <location evidence="1 12">Apoplast</location>
    </subcellularLocation>
</comment>